<dbReference type="Pfam" id="PF00359">
    <property type="entry name" value="PTS_EIIA_2"/>
    <property type="match status" value="1"/>
</dbReference>
<accession>A0A9Q4HGD8</accession>
<dbReference type="Gene3D" id="1.10.10.10">
    <property type="entry name" value="Winged helix-like DNA-binding domain superfamily/Winged helix DNA-binding domain"/>
    <property type="match status" value="2"/>
</dbReference>
<sequence length="696" mass="79170">MYMTAREQKLLKHLLLQNRYVTVTELAELMEVSTRTIHRELKSIKPLMETVGLTLDKQPGKGLKAVGSPEDKQKLLTDLSYEQHEYSADERKLLILCSLLESQEPVKLYTLAHDLQVTNATVSYDLDELEKWISPFGLTLIRKRGFGIQLIGPENAKRKIVGNLIVNRLDIQMFLEAVELNIKGKADSSESEKMFGVVSKGELLKMERILFQLKEEIAFSLSDSSYIALVVHLTFAIERIKLGETITMEQNELEELKNAKEYSSALEIAGELERAFGVTIPEAEVGYITIHLRSANRKYKTEYKAQEIELETALQTKRLIAFISDKIRMDLTKNYSLYEGLIAHLEPAVSRIKENIEIYNPMKEQIKRDYFLLYMAIEEGVEKYFPGMSFSDDEIAFIVLHFGSALEIKKEEAKVKALVVCSSGIGSSKMLASRLKKELPEIQSFDMSSLIELKGKDVQAYDMIVSTVPIPYENIDYIMVSPLLNEEDANQVKQYIKRKIPLILEKNRSPKEEVQQFDVPDMLKAAESMGRYMAVIQDVLRHFTLTHLKTNPDHSMLLLELFQQLKKDGLIRDPKKAAVCLAEREKQGGLGIPGTNMALYHLKNDEIVLPFFKMYDLSTSYEVNGMDGNTLSMTRILVMMAPSSLSAEGSEILSAISSAIIESRESMAGFQGEGEQELYQRLNRIFFTWMKGKNIL</sequence>
<evidence type="ECO:0000256" key="4">
    <source>
        <dbReference type="ARBA" id="ARBA00023159"/>
    </source>
</evidence>
<dbReference type="GO" id="GO:0008982">
    <property type="term" value="F:protein-N(PI)-phosphohistidine-sugar phosphotransferase activity"/>
    <property type="evidence" value="ECO:0007669"/>
    <property type="project" value="InterPro"/>
</dbReference>
<dbReference type="Pfam" id="PF02302">
    <property type="entry name" value="PTS_IIB"/>
    <property type="match status" value="1"/>
</dbReference>
<dbReference type="EMBL" id="JALAPQ010000013">
    <property type="protein sequence ID" value="MCY8457381.1"/>
    <property type="molecule type" value="Genomic_DNA"/>
</dbReference>
<keyword evidence="3" id="KW-0805">Transcription regulation</keyword>
<dbReference type="InterPro" id="IPR016152">
    <property type="entry name" value="PTrfase/Anion_transptr"/>
</dbReference>
<dbReference type="SUPFAM" id="SSF46785">
    <property type="entry name" value="Winged helix' DNA-binding domain"/>
    <property type="match status" value="2"/>
</dbReference>
<dbReference type="InterPro" id="IPR036095">
    <property type="entry name" value="PTS_EIIB-like_sf"/>
</dbReference>
<dbReference type="Pfam" id="PF08279">
    <property type="entry name" value="HTH_11"/>
    <property type="match status" value="1"/>
</dbReference>
<dbReference type="PROSITE" id="PS51099">
    <property type="entry name" value="PTS_EIIB_TYPE_2"/>
    <property type="match status" value="1"/>
</dbReference>
<dbReference type="PANTHER" id="PTHR30185">
    <property type="entry name" value="CRYPTIC BETA-GLUCOSIDE BGL OPERON ANTITERMINATOR"/>
    <property type="match status" value="1"/>
</dbReference>
<organism evidence="9 10">
    <name type="scientific">Bacillus spizizenii</name>
    <name type="common">Bacillus subtilis subsp. spizizenii</name>
    <dbReference type="NCBI Taxonomy" id="96241"/>
    <lineage>
        <taxon>Bacteria</taxon>
        <taxon>Bacillati</taxon>
        <taxon>Bacillota</taxon>
        <taxon>Bacilli</taxon>
        <taxon>Bacillales</taxon>
        <taxon>Bacillaceae</taxon>
        <taxon>Bacillus</taxon>
    </lineage>
</organism>
<evidence type="ECO:0000256" key="1">
    <source>
        <dbReference type="ARBA" id="ARBA00022679"/>
    </source>
</evidence>
<evidence type="ECO:0000313" key="9">
    <source>
        <dbReference type="EMBL" id="MCY8457381.1"/>
    </source>
</evidence>
<keyword evidence="1" id="KW-0808">Transferase</keyword>
<evidence type="ECO:0000259" key="7">
    <source>
        <dbReference type="PROSITE" id="PS51099"/>
    </source>
</evidence>
<dbReference type="PROSITE" id="PS51094">
    <property type="entry name" value="PTS_EIIA_TYPE_2"/>
    <property type="match status" value="1"/>
</dbReference>
<dbReference type="Pfam" id="PF05043">
    <property type="entry name" value="Mga"/>
    <property type="match status" value="1"/>
</dbReference>
<feature type="domain" description="PRD" evidence="8">
    <location>
        <begin position="307"/>
        <end position="412"/>
    </location>
</feature>
<reference evidence="9" key="1">
    <citation type="submission" date="2022-02" db="EMBL/GenBank/DDBJ databases">
        <title>Crop Bioprotection Bacillus Genome Sequencing.</title>
        <authorList>
            <person name="Dunlap C."/>
        </authorList>
    </citation>
    <scope>NUCLEOTIDE SEQUENCE</scope>
    <source>
        <strain evidence="9">WR1O2A-53</strain>
    </source>
</reference>
<dbReference type="InterPro" id="IPR013196">
    <property type="entry name" value="HTH_11"/>
</dbReference>
<dbReference type="InterPro" id="IPR013011">
    <property type="entry name" value="PTS_EIIB_2"/>
</dbReference>
<keyword evidence="2" id="KW-0677">Repeat</keyword>
<dbReference type="GO" id="GO:0006355">
    <property type="term" value="P:regulation of DNA-templated transcription"/>
    <property type="evidence" value="ECO:0007669"/>
    <property type="project" value="InterPro"/>
</dbReference>
<dbReference type="PROSITE" id="PS51372">
    <property type="entry name" value="PRD_2"/>
    <property type="match status" value="2"/>
</dbReference>
<dbReference type="CDD" id="cd05568">
    <property type="entry name" value="PTS_IIB_bgl_like"/>
    <property type="match status" value="1"/>
</dbReference>
<feature type="domain" description="PRD" evidence="8">
    <location>
        <begin position="197"/>
        <end position="302"/>
    </location>
</feature>
<dbReference type="InterPro" id="IPR011608">
    <property type="entry name" value="PRD"/>
</dbReference>
<evidence type="ECO:0000259" key="8">
    <source>
        <dbReference type="PROSITE" id="PS51372"/>
    </source>
</evidence>
<dbReference type="SUPFAM" id="SSF55804">
    <property type="entry name" value="Phoshotransferase/anion transport protein"/>
    <property type="match status" value="1"/>
</dbReference>
<dbReference type="InterPro" id="IPR003501">
    <property type="entry name" value="PTS_EIIB_2/3"/>
</dbReference>
<dbReference type="Gene3D" id="1.10.1790.10">
    <property type="entry name" value="PRD domain"/>
    <property type="match status" value="2"/>
</dbReference>
<feature type="domain" description="PTS EIIB type-2" evidence="7">
    <location>
        <begin position="415"/>
        <end position="504"/>
    </location>
</feature>
<dbReference type="Pfam" id="PF00874">
    <property type="entry name" value="PRD"/>
    <property type="match status" value="2"/>
</dbReference>
<dbReference type="GO" id="GO:0009401">
    <property type="term" value="P:phosphoenolpyruvate-dependent sugar phosphotransferase system"/>
    <property type="evidence" value="ECO:0007669"/>
    <property type="project" value="InterPro"/>
</dbReference>
<name>A0A9Q4HGD8_BACSC</name>
<comment type="caution">
    <text evidence="9">The sequence shown here is derived from an EMBL/GenBank/DDBJ whole genome shotgun (WGS) entry which is preliminary data.</text>
</comment>
<gene>
    <name evidence="9" type="primary">mtlR</name>
    <name evidence="9" type="ORF">MOC89_10730</name>
</gene>
<dbReference type="SUPFAM" id="SSF63520">
    <property type="entry name" value="PTS-regulatory domain, PRD"/>
    <property type="match status" value="2"/>
</dbReference>
<dbReference type="Proteomes" id="UP001078573">
    <property type="component" value="Unassembled WGS sequence"/>
</dbReference>
<protein>
    <submittedName>
        <fullName evidence="9">Mannitol operon transcriptional activator MtlR</fullName>
    </submittedName>
</protein>
<keyword evidence="4" id="KW-0010">Activator</keyword>
<evidence type="ECO:0000256" key="5">
    <source>
        <dbReference type="ARBA" id="ARBA00023163"/>
    </source>
</evidence>
<dbReference type="Gene3D" id="3.40.50.2300">
    <property type="match status" value="1"/>
</dbReference>
<evidence type="ECO:0000259" key="6">
    <source>
        <dbReference type="PROSITE" id="PS51094"/>
    </source>
</evidence>
<dbReference type="InterPro" id="IPR002178">
    <property type="entry name" value="PTS_EIIA_type-2_dom"/>
</dbReference>
<dbReference type="InterPro" id="IPR050661">
    <property type="entry name" value="BglG_antiterminators"/>
</dbReference>
<dbReference type="InterPro" id="IPR036388">
    <property type="entry name" value="WH-like_DNA-bd_sf"/>
</dbReference>
<dbReference type="AlphaFoldDB" id="A0A9Q4HGD8"/>
<dbReference type="InterPro" id="IPR036390">
    <property type="entry name" value="WH_DNA-bd_sf"/>
</dbReference>
<proteinExistence type="predicted"/>
<evidence type="ECO:0000256" key="3">
    <source>
        <dbReference type="ARBA" id="ARBA00023015"/>
    </source>
</evidence>
<evidence type="ECO:0000256" key="2">
    <source>
        <dbReference type="ARBA" id="ARBA00022737"/>
    </source>
</evidence>
<dbReference type="InterPro" id="IPR036634">
    <property type="entry name" value="PRD_sf"/>
</dbReference>
<evidence type="ECO:0000313" key="10">
    <source>
        <dbReference type="Proteomes" id="UP001078573"/>
    </source>
</evidence>
<dbReference type="SUPFAM" id="SSF52794">
    <property type="entry name" value="PTS system IIB component-like"/>
    <property type="match status" value="1"/>
</dbReference>
<dbReference type="PANTHER" id="PTHR30185:SF18">
    <property type="entry name" value="TRANSCRIPTIONAL REGULATOR MTLR"/>
    <property type="match status" value="1"/>
</dbReference>
<feature type="domain" description="PTS EIIA type-2" evidence="6">
    <location>
        <begin position="538"/>
        <end position="685"/>
    </location>
</feature>
<keyword evidence="5" id="KW-0804">Transcription</keyword>
<dbReference type="Gene3D" id="3.40.930.10">
    <property type="entry name" value="Mannitol-specific EII, Chain A"/>
    <property type="match status" value="1"/>
</dbReference>
<dbReference type="InterPro" id="IPR007737">
    <property type="entry name" value="Mga_HTH"/>
</dbReference>